<dbReference type="Proteomes" id="UP000188318">
    <property type="component" value="Unassembled WGS sequence"/>
</dbReference>
<sequence length="74" mass="7710">MGLVGPEACSSGPLMFLSVATVGNNHPILSIHPIDGFPLAWGQGFGISQDVVMIPLPTLSSCRCIDPVAYRSGI</sequence>
<reference evidence="2" key="1">
    <citation type="journal article" date="2017" name="Genome Biol.">
        <title>Comparative genomics reveals high biological diversity and specific adaptations in the industrially and medically important fungal genus Aspergillus.</title>
        <authorList>
            <person name="de Vries R.P."/>
            <person name="Riley R."/>
            <person name="Wiebenga A."/>
            <person name="Aguilar-Osorio G."/>
            <person name="Amillis S."/>
            <person name="Uchima C.A."/>
            <person name="Anderluh G."/>
            <person name="Asadollahi M."/>
            <person name="Askin M."/>
            <person name="Barry K."/>
            <person name="Battaglia E."/>
            <person name="Bayram O."/>
            <person name="Benocci T."/>
            <person name="Braus-Stromeyer S.A."/>
            <person name="Caldana C."/>
            <person name="Canovas D."/>
            <person name="Cerqueira G.C."/>
            <person name="Chen F."/>
            <person name="Chen W."/>
            <person name="Choi C."/>
            <person name="Clum A."/>
            <person name="Dos Santos R.A."/>
            <person name="Damasio A.R."/>
            <person name="Diallinas G."/>
            <person name="Emri T."/>
            <person name="Fekete E."/>
            <person name="Flipphi M."/>
            <person name="Freyberg S."/>
            <person name="Gallo A."/>
            <person name="Gournas C."/>
            <person name="Habgood R."/>
            <person name="Hainaut M."/>
            <person name="Harispe M.L."/>
            <person name="Henrissat B."/>
            <person name="Hilden K.S."/>
            <person name="Hope R."/>
            <person name="Hossain A."/>
            <person name="Karabika E."/>
            <person name="Karaffa L."/>
            <person name="Karanyi Z."/>
            <person name="Krasevec N."/>
            <person name="Kuo A."/>
            <person name="Kusch H."/>
            <person name="LaButti K."/>
            <person name="Lagendijk E.L."/>
            <person name="Lapidus A."/>
            <person name="Levasseur A."/>
            <person name="Lindquist E."/>
            <person name="Lipzen A."/>
            <person name="Logrieco A.F."/>
            <person name="MacCabe A."/>
            <person name="Maekelae M.R."/>
            <person name="Malavazi I."/>
            <person name="Melin P."/>
            <person name="Meyer V."/>
            <person name="Mielnichuk N."/>
            <person name="Miskei M."/>
            <person name="Molnar A.P."/>
            <person name="Mule G."/>
            <person name="Ngan C.Y."/>
            <person name="Orejas M."/>
            <person name="Orosz E."/>
            <person name="Ouedraogo J.P."/>
            <person name="Overkamp K.M."/>
            <person name="Park H.-S."/>
            <person name="Perrone G."/>
            <person name="Piumi F."/>
            <person name="Punt P.J."/>
            <person name="Ram A.F."/>
            <person name="Ramon A."/>
            <person name="Rauscher S."/>
            <person name="Record E."/>
            <person name="Riano-Pachon D.M."/>
            <person name="Robert V."/>
            <person name="Roehrig J."/>
            <person name="Ruller R."/>
            <person name="Salamov A."/>
            <person name="Salih N.S."/>
            <person name="Samson R.A."/>
            <person name="Sandor E."/>
            <person name="Sanguinetti M."/>
            <person name="Schuetze T."/>
            <person name="Sepcic K."/>
            <person name="Shelest E."/>
            <person name="Sherlock G."/>
            <person name="Sophianopoulou V."/>
            <person name="Squina F.M."/>
            <person name="Sun H."/>
            <person name="Susca A."/>
            <person name="Todd R.B."/>
            <person name="Tsang A."/>
            <person name="Unkles S.E."/>
            <person name="van de Wiele N."/>
            <person name="van Rossen-Uffink D."/>
            <person name="Oliveira J.V."/>
            <person name="Vesth T.C."/>
            <person name="Visser J."/>
            <person name="Yu J.-H."/>
            <person name="Zhou M."/>
            <person name="Andersen M.R."/>
            <person name="Archer D.B."/>
            <person name="Baker S.E."/>
            <person name="Benoit I."/>
            <person name="Brakhage A.A."/>
            <person name="Braus G.H."/>
            <person name="Fischer R."/>
            <person name="Frisvad J.C."/>
            <person name="Goldman G.H."/>
            <person name="Houbraken J."/>
            <person name="Oakley B."/>
            <person name="Pocsi I."/>
            <person name="Scazzocchio C."/>
            <person name="Seiboth B."/>
            <person name="vanKuyk P.A."/>
            <person name="Wortman J."/>
            <person name="Dyer P.S."/>
            <person name="Grigoriev I.V."/>
        </authorList>
    </citation>
    <scope>NUCLEOTIDE SEQUENCE [LARGE SCALE GENOMIC DNA]</scope>
    <source>
        <strain evidence="2">ITEM 5010</strain>
    </source>
</reference>
<name>A0A1R3RS94_ASPC5</name>
<dbReference type="AlphaFoldDB" id="A0A1R3RS94"/>
<keyword evidence="2" id="KW-1185">Reference proteome</keyword>
<dbReference type="EMBL" id="KV907497">
    <property type="protein sequence ID" value="OOF97330.1"/>
    <property type="molecule type" value="Genomic_DNA"/>
</dbReference>
<dbReference type="VEuPathDB" id="FungiDB:ASPCADRAFT_206149"/>
<feature type="non-terminal residue" evidence="1">
    <location>
        <position position="74"/>
    </location>
</feature>
<accession>A0A1R3RS94</accession>
<evidence type="ECO:0000313" key="2">
    <source>
        <dbReference type="Proteomes" id="UP000188318"/>
    </source>
</evidence>
<protein>
    <submittedName>
        <fullName evidence="1">Uncharacterized protein</fullName>
    </submittedName>
</protein>
<proteinExistence type="predicted"/>
<evidence type="ECO:0000313" key="1">
    <source>
        <dbReference type="EMBL" id="OOF97330.1"/>
    </source>
</evidence>
<gene>
    <name evidence="1" type="ORF">ASPCADRAFT_206149</name>
</gene>
<organism evidence="1 2">
    <name type="scientific">Aspergillus carbonarius (strain ITEM 5010)</name>
    <dbReference type="NCBI Taxonomy" id="602072"/>
    <lineage>
        <taxon>Eukaryota</taxon>
        <taxon>Fungi</taxon>
        <taxon>Dikarya</taxon>
        <taxon>Ascomycota</taxon>
        <taxon>Pezizomycotina</taxon>
        <taxon>Eurotiomycetes</taxon>
        <taxon>Eurotiomycetidae</taxon>
        <taxon>Eurotiales</taxon>
        <taxon>Aspergillaceae</taxon>
        <taxon>Aspergillus</taxon>
        <taxon>Aspergillus subgen. Circumdati</taxon>
    </lineage>
</organism>